<protein>
    <submittedName>
        <fullName evidence="1">Uncharacterized protein</fullName>
    </submittedName>
</protein>
<proteinExistence type="predicted"/>
<comment type="caution">
    <text evidence="1">The sequence shown here is derived from an EMBL/GenBank/DDBJ whole genome shotgun (WGS) entry which is preliminary data.</text>
</comment>
<name>A0ACC2THX2_9FUNG</name>
<accession>A0ACC2THX2</accession>
<reference evidence="1" key="1">
    <citation type="submission" date="2022-04" db="EMBL/GenBank/DDBJ databases">
        <title>Genome of the entomopathogenic fungus Entomophthora muscae.</title>
        <authorList>
            <person name="Elya C."/>
            <person name="Lovett B.R."/>
            <person name="Lee E."/>
            <person name="Macias A.M."/>
            <person name="Hajek A.E."/>
            <person name="De Bivort B.L."/>
            <person name="Kasson M.T."/>
            <person name="De Fine Licht H.H."/>
            <person name="Stajich J.E."/>
        </authorList>
    </citation>
    <scope>NUCLEOTIDE SEQUENCE</scope>
    <source>
        <strain evidence="1">Berkeley</strain>
    </source>
</reference>
<dbReference type="EMBL" id="QTSX02002864">
    <property type="protein sequence ID" value="KAJ9074269.1"/>
    <property type="molecule type" value="Genomic_DNA"/>
</dbReference>
<evidence type="ECO:0000313" key="2">
    <source>
        <dbReference type="Proteomes" id="UP001165960"/>
    </source>
</evidence>
<evidence type="ECO:0000313" key="1">
    <source>
        <dbReference type="EMBL" id="KAJ9074269.1"/>
    </source>
</evidence>
<sequence length="286" mass="31260">MPSLFKKISNFKTSFAKKKPAFLQGITIQALTGETVVITDLWKEHTVILKVLRRFGCPLCRYESRLLSNLKPEFDRLNVRLVGIGFEEVGLQEFLDGKYWEWELFLDTERTVHRALGLTKMSIIAGLADLLTAASRAAVSAANKLGISGDFNGDGFQLGGTYVIGAGSAGLLYEYKQTGAAEYPSMKSIFSAAGGDPDLVEDMAPTECLFYQESVMSKTAAPSKATSVRSQTTMMTSKTSQTVNTYSSGTSATDMSSIRFNQSEYSDNDDNSISEYGSFDSISVYS</sequence>
<dbReference type="Proteomes" id="UP001165960">
    <property type="component" value="Unassembled WGS sequence"/>
</dbReference>
<organism evidence="1 2">
    <name type="scientific">Entomophthora muscae</name>
    <dbReference type="NCBI Taxonomy" id="34485"/>
    <lineage>
        <taxon>Eukaryota</taxon>
        <taxon>Fungi</taxon>
        <taxon>Fungi incertae sedis</taxon>
        <taxon>Zoopagomycota</taxon>
        <taxon>Entomophthoromycotina</taxon>
        <taxon>Entomophthoromycetes</taxon>
        <taxon>Entomophthorales</taxon>
        <taxon>Entomophthoraceae</taxon>
        <taxon>Entomophthora</taxon>
    </lineage>
</organism>
<keyword evidence="2" id="KW-1185">Reference proteome</keyword>
<gene>
    <name evidence="1" type="ORF">DSO57_1007961</name>
</gene>